<evidence type="ECO:0000259" key="5">
    <source>
        <dbReference type="Pfam" id="PF02278"/>
    </source>
</evidence>
<dbReference type="GO" id="GO:0005576">
    <property type="term" value="C:extracellular region"/>
    <property type="evidence" value="ECO:0007669"/>
    <property type="project" value="InterPro"/>
</dbReference>
<dbReference type="InterPro" id="IPR008929">
    <property type="entry name" value="Chondroitin_lyas"/>
</dbReference>
<accession>A0AAJ6B881</accession>
<dbReference type="InterPro" id="IPR011071">
    <property type="entry name" value="Lyase_8-like_C"/>
</dbReference>
<proteinExistence type="inferred from homology"/>
<dbReference type="InterPro" id="IPR014718">
    <property type="entry name" value="GH-type_carb-bd"/>
</dbReference>
<dbReference type="Pfam" id="PF02278">
    <property type="entry name" value="Lyase_8"/>
    <property type="match status" value="1"/>
</dbReference>
<dbReference type="Gene3D" id="1.50.10.100">
    <property type="entry name" value="Chondroitin AC/alginate lyase"/>
    <property type="match status" value="1"/>
</dbReference>
<dbReference type="Gene3D" id="2.60.220.10">
    <property type="entry name" value="Polysaccharide lyase family 8-like, C-terminal"/>
    <property type="match status" value="1"/>
</dbReference>
<name>A0AAJ6B881_9PSED</name>
<feature type="domain" description="Polysaccharide lyase family 8 central" evidence="5">
    <location>
        <begin position="350"/>
        <end position="596"/>
    </location>
</feature>
<dbReference type="InterPro" id="IPR011013">
    <property type="entry name" value="Gal_mutarotase_sf_dom"/>
</dbReference>
<feature type="active site" evidence="4">
    <location>
        <position position="246"/>
    </location>
</feature>
<protein>
    <submittedName>
        <fullName evidence="7">Polysaccharide lyase family 8 super-sandwich domain-containing protein</fullName>
    </submittedName>
</protein>
<dbReference type="EMBL" id="CP119325">
    <property type="protein sequence ID" value="WEK28100.1"/>
    <property type="molecule type" value="Genomic_DNA"/>
</dbReference>
<evidence type="ECO:0000256" key="2">
    <source>
        <dbReference type="ARBA" id="ARBA00022729"/>
    </source>
</evidence>
<dbReference type="GO" id="GO:0016837">
    <property type="term" value="F:carbon-oxygen lyase activity, acting on polysaccharides"/>
    <property type="evidence" value="ECO:0007669"/>
    <property type="project" value="UniProtKB-ARBA"/>
</dbReference>
<dbReference type="Gene3D" id="2.70.98.10">
    <property type="match status" value="1"/>
</dbReference>
<dbReference type="PANTHER" id="PTHR38481">
    <property type="entry name" value="HYALURONATE LYASE"/>
    <property type="match status" value="1"/>
</dbReference>
<evidence type="ECO:0000256" key="3">
    <source>
        <dbReference type="ARBA" id="ARBA00023239"/>
    </source>
</evidence>
<feature type="active site" evidence="4">
    <location>
        <position position="299"/>
    </location>
</feature>
<dbReference type="InterPro" id="IPR003159">
    <property type="entry name" value="Lyase_8_central_dom"/>
</dbReference>
<comment type="similarity">
    <text evidence="1">Belongs to the polysaccharide lyase 8 family.</text>
</comment>
<dbReference type="Pfam" id="PF08124">
    <property type="entry name" value="Lyase_8_N"/>
    <property type="match status" value="1"/>
</dbReference>
<evidence type="ECO:0000313" key="7">
    <source>
        <dbReference type="EMBL" id="WEK28100.1"/>
    </source>
</evidence>
<organism evidence="7 8">
    <name type="scientific">Candidatus Pseudomonas phytovorans</name>
    <dbReference type="NCBI Taxonomy" id="3121377"/>
    <lineage>
        <taxon>Bacteria</taxon>
        <taxon>Pseudomonadati</taxon>
        <taxon>Pseudomonadota</taxon>
        <taxon>Gammaproteobacteria</taxon>
        <taxon>Pseudomonadales</taxon>
        <taxon>Pseudomonadaceae</taxon>
        <taxon>Pseudomonas</taxon>
    </lineage>
</organism>
<dbReference type="InterPro" id="IPR012970">
    <property type="entry name" value="Lyase_8_alpha_N"/>
</dbReference>
<keyword evidence="3 7" id="KW-0456">Lyase</keyword>
<dbReference type="SUPFAM" id="SSF49863">
    <property type="entry name" value="Hyaluronate lyase-like, C-terminal domain"/>
    <property type="match status" value="1"/>
</dbReference>
<keyword evidence="2" id="KW-0732">Signal</keyword>
<dbReference type="PANTHER" id="PTHR38481:SF1">
    <property type="entry name" value="HYALURONATE LYASE"/>
    <property type="match status" value="1"/>
</dbReference>
<dbReference type="SUPFAM" id="SSF74650">
    <property type="entry name" value="Galactose mutarotase-like"/>
    <property type="match status" value="1"/>
</dbReference>
<dbReference type="InterPro" id="IPR038970">
    <property type="entry name" value="Lyase_8"/>
</dbReference>
<reference evidence="7" key="1">
    <citation type="submission" date="2023-03" db="EMBL/GenBank/DDBJ databases">
        <title>Andean soil-derived lignocellulolytic bacterial consortium as a source of novel taxa and putative plastic-active enzymes.</title>
        <authorList>
            <person name="Diaz-Garcia L."/>
            <person name="Chuvochina M."/>
            <person name="Feuerriegel G."/>
            <person name="Bunk B."/>
            <person name="Sproer C."/>
            <person name="Streit W.R."/>
            <person name="Rodriguez L.M."/>
            <person name="Overmann J."/>
            <person name="Jimenez D.J."/>
        </authorList>
    </citation>
    <scope>NUCLEOTIDE SEQUENCE</scope>
    <source>
        <strain evidence="7">MAG 876</strain>
    </source>
</reference>
<evidence type="ECO:0000256" key="1">
    <source>
        <dbReference type="ARBA" id="ARBA00006699"/>
    </source>
</evidence>
<dbReference type="AlphaFoldDB" id="A0AAJ6B881"/>
<dbReference type="GO" id="GO:0005975">
    <property type="term" value="P:carbohydrate metabolic process"/>
    <property type="evidence" value="ECO:0007669"/>
    <property type="project" value="InterPro"/>
</dbReference>
<evidence type="ECO:0000313" key="8">
    <source>
        <dbReference type="Proteomes" id="UP001216329"/>
    </source>
</evidence>
<feature type="domain" description="Polysaccharide lyase 8 N-terminal alpha-helical" evidence="6">
    <location>
        <begin position="108"/>
        <end position="325"/>
    </location>
</feature>
<sequence>MNLSDAWVEEANRSMKAAPSAWLADAEKMLEYLVARETTAATEATVSKWKADYKDGKFKDIIYPEKKEVGGNTAPLYEHLERVKMLASFAVKHNDDASGKCAAEAVRFYTEQGYVTGNWYHLKVGLASQVARCLMLLSVTRKAPLESIEYVRTLTNVDQKQYAANQVEFAYIQLFWSLAGWKNTSDVSYLAQAYAASRAVSKCCEFASLSAPTWGEGIRTDYSYSQHNPFVIRDKSVCSQLYAGSYGFVFLETVFKFKAALVGVFGLTSASLENIELHLTEGLAWCAYAGRYDFHALGRAISRSSGGGTSAWSRWCEALLPTANNPGRLREMKELASGKGLTVPGFRGTRAFWTNDYLSHIDNDFAVFCKVISTRTVGTETGNGENLKGYYMGGGSYFVHTHGKEYEGIQPVWHWQYLPGTTVEEDPHFEYPQVRFGSHGWGSHDFAGVLSDGTVGVATMVLSRQNIKASRKTIITLAGEIYCLGLTGDLSGVSHNVHTTVNQCWHDTWHVRSETSTGGYSINSGTFRQSDISEVSHDGVVYQFLLPADVSVELTTSRGSWKSINGDQSAEPVSGGTFSLWINHGQVSEDRYAYVIRKAGSVGSQPFFVCSATSQYIVSSKKNLAAGSIFSPSVDIDLDEVKITPKAPLAFVALLKDAKLTLTISDPTQKLDAIEVQLKWKNRTYNHKIMLPTDLDYRGKGVTVEFTEKGVSA</sequence>
<gene>
    <name evidence="7" type="ORF">P0Y58_14395</name>
</gene>
<dbReference type="Proteomes" id="UP001216329">
    <property type="component" value="Chromosome"/>
</dbReference>
<feature type="active site" evidence="4">
    <location>
        <position position="227"/>
    </location>
</feature>
<dbReference type="GO" id="GO:0030246">
    <property type="term" value="F:carbohydrate binding"/>
    <property type="evidence" value="ECO:0007669"/>
    <property type="project" value="InterPro"/>
</dbReference>
<evidence type="ECO:0000256" key="4">
    <source>
        <dbReference type="PIRSR" id="PIRSR638970-1"/>
    </source>
</evidence>
<dbReference type="SUPFAM" id="SSF48230">
    <property type="entry name" value="Chondroitin AC/alginate lyase"/>
    <property type="match status" value="1"/>
</dbReference>
<evidence type="ECO:0000259" key="6">
    <source>
        <dbReference type="Pfam" id="PF08124"/>
    </source>
</evidence>